<dbReference type="PATRIC" id="fig|1184267.3.peg.320"/>
<keyword evidence="3" id="KW-0732">Signal</keyword>
<feature type="chain" id="PRO_5004059896" evidence="3">
    <location>
        <begin position="31"/>
        <end position="397"/>
    </location>
</feature>
<sequence>MKNRPLALQKLAITLIQTVVLTLSGLPAYANNNGSGNSSATGPRSNINSANPRPQQTFMSTTPLNTPEGTVHIEVQSYDIHTAEDLNRARQEILAKTRQQPETNEFFRIEVKTTDARPQSLETPVKNVATEIENSIRADNKSKPAATTVAPPNAASFFKRNYNMTLSFVRFVANTAVVSSGLVIGAGVPMEHALLIGSLAGAMSGAIQLKSDVVMKWLANSVLMVNTAKRLRLLPANDGLEPARAERAMREVEMYSRWAMLETGFLLVIRTSMSLLNIPVTENLFMTVAKSTASQGIFEVGVLKATQQLERMNPNWSSQASVFKNVALFTGSGVSVLAAIGSMVGMPFANLGFVVLTGTGLVLNFAPKLSKSRTVERILSGWRPTGAVKTCRSLFAY</sequence>
<proteinExistence type="predicted"/>
<name>M4V5U2_9BACT</name>
<feature type="region of interest" description="Disordered" evidence="1">
    <location>
        <begin position="34"/>
        <end position="67"/>
    </location>
</feature>
<feature type="compositionally biased region" description="Polar residues" evidence="1">
    <location>
        <begin position="40"/>
        <end position="67"/>
    </location>
</feature>
<gene>
    <name evidence="4" type="ORF">A11Q_318</name>
</gene>
<dbReference type="AlphaFoldDB" id="M4V5U2"/>
<dbReference type="EMBL" id="CP003537">
    <property type="protein sequence ID" value="AGH94538.1"/>
    <property type="molecule type" value="Genomic_DNA"/>
</dbReference>
<keyword evidence="2" id="KW-0472">Membrane</keyword>
<accession>M4V5U2</accession>
<keyword evidence="2" id="KW-1133">Transmembrane helix</keyword>
<keyword evidence="5" id="KW-1185">Reference proteome</keyword>
<dbReference type="RefSeq" id="WP_015469028.1">
    <property type="nucleotide sequence ID" value="NC_020813.1"/>
</dbReference>
<evidence type="ECO:0000256" key="1">
    <source>
        <dbReference type="SAM" id="MobiDB-lite"/>
    </source>
</evidence>
<evidence type="ECO:0000256" key="2">
    <source>
        <dbReference type="SAM" id="Phobius"/>
    </source>
</evidence>
<dbReference type="STRING" id="1184267.A11Q_318"/>
<evidence type="ECO:0000313" key="4">
    <source>
        <dbReference type="EMBL" id="AGH94538.1"/>
    </source>
</evidence>
<feature type="signal peptide" evidence="3">
    <location>
        <begin position="1"/>
        <end position="30"/>
    </location>
</feature>
<keyword evidence="2" id="KW-0812">Transmembrane</keyword>
<evidence type="ECO:0000256" key="3">
    <source>
        <dbReference type="SAM" id="SignalP"/>
    </source>
</evidence>
<dbReference type="HOGENOM" id="CLU_693821_0_0_7"/>
<evidence type="ECO:0000313" key="5">
    <source>
        <dbReference type="Proteomes" id="UP000012040"/>
    </source>
</evidence>
<reference evidence="4 5" key="1">
    <citation type="journal article" date="2013" name="ISME J.">
        <title>By their genes ye shall know them: genomic signatures of predatory bacteria.</title>
        <authorList>
            <person name="Pasternak Z."/>
            <person name="Pietrokovski S."/>
            <person name="Rotem O."/>
            <person name="Gophna U."/>
            <person name="Lurie-Weinberger M.N."/>
            <person name="Jurkevitch E."/>
        </authorList>
    </citation>
    <scope>NUCLEOTIDE SEQUENCE [LARGE SCALE GENOMIC DNA]</scope>
    <source>
        <strain evidence="4 5">JSS</strain>
    </source>
</reference>
<organism evidence="4 5">
    <name type="scientific">Pseudobdellovibrio exovorus JSS</name>
    <dbReference type="NCBI Taxonomy" id="1184267"/>
    <lineage>
        <taxon>Bacteria</taxon>
        <taxon>Pseudomonadati</taxon>
        <taxon>Bdellovibrionota</taxon>
        <taxon>Bdellovibrionia</taxon>
        <taxon>Bdellovibrionales</taxon>
        <taxon>Pseudobdellovibrionaceae</taxon>
        <taxon>Pseudobdellovibrio</taxon>
    </lineage>
</organism>
<protein>
    <submittedName>
        <fullName evidence="4">Uncharacterized protein</fullName>
    </submittedName>
</protein>
<feature type="transmembrane region" description="Helical" evidence="2">
    <location>
        <begin position="336"/>
        <end position="363"/>
    </location>
</feature>
<dbReference type="Proteomes" id="UP000012040">
    <property type="component" value="Chromosome"/>
</dbReference>
<dbReference type="KEGG" id="bex:A11Q_318"/>